<dbReference type="GeneID" id="93195525"/>
<dbReference type="Proteomes" id="UP000664048">
    <property type="component" value="Unassembled WGS sequence"/>
</dbReference>
<name>A0AAP1VB51_9BURK</name>
<evidence type="ECO:0000313" key="1">
    <source>
        <dbReference type="EMBL" id="MBK1935195.1"/>
    </source>
</evidence>
<protein>
    <submittedName>
        <fullName evidence="1">Uncharacterized protein</fullName>
    </submittedName>
</protein>
<keyword evidence="5" id="KW-1185">Reference proteome</keyword>
<dbReference type="RefSeq" id="WP_046196576.1">
    <property type="nucleotide sequence ID" value="NZ_AP018359.1"/>
</dbReference>
<organism evidence="1 4">
    <name type="scientific">Burkholderia contaminans</name>
    <dbReference type="NCBI Taxonomy" id="488447"/>
    <lineage>
        <taxon>Bacteria</taxon>
        <taxon>Pseudomonadati</taxon>
        <taxon>Pseudomonadota</taxon>
        <taxon>Betaproteobacteria</taxon>
        <taxon>Burkholderiales</taxon>
        <taxon>Burkholderiaceae</taxon>
        <taxon>Burkholderia</taxon>
        <taxon>Burkholderia cepacia complex</taxon>
    </lineage>
</organism>
<sequence>MAVRDGPSNPDPRRRRLCLLSAYVAVNRHAVKLARSAVRAAAGICAGLMTNEILIGGLAQRIREYASDASDASA</sequence>
<reference evidence="2 5" key="2">
    <citation type="submission" date="2021-03" db="EMBL/GenBank/DDBJ databases">
        <title>Clinical course, treatment and visual outcome of an outbreak of Burkholderia contaminans endophthalmitis following cataract surgery.</title>
        <authorList>
            <person name="Lind C."/>
            <person name="Olsen K."/>
            <person name="Angelsen N.K."/>
            <person name="Krefting E.A."/>
            <person name="Fossen K."/>
            <person name="Gravningen K."/>
            <person name="Depoorter E."/>
            <person name="Vandamme P."/>
            <person name="Bertelsen G."/>
        </authorList>
    </citation>
    <scope>NUCLEOTIDE SEQUENCE [LARGE SCALE GENOMIC DNA]</scope>
    <source>
        <strain evidence="2 5">51242556</strain>
    </source>
</reference>
<dbReference type="Proteomes" id="UP001220209">
    <property type="component" value="Chromosome 3"/>
</dbReference>
<evidence type="ECO:0000313" key="2">
    <source>
        <dbReference type="EMBL" id="MBO1834659.1"/>
    </source>
</evidence>
<proteinExistence type="predicted"/>
<dbReference type="AlphaFoldDB" id="A0AAP1VB51"/>
<evidence type="ECO:0000313" key="4">
    <source>
        <dbReference type="Proteomes" id="UP000611459"/>
    </source>
</evidence>
<evidence type="ECO:0000313" key="5">
    <source>
        <dbReference type="Proteomes" id="UP000664048"/>
    </source>
</evidence>
<reference evidence="3 6" key="3">
    <citation type="submission" date="2021-12" db="EMBL/GenBank/DDBJ databases">
        <title>Genomic and phenotypic characterization of three Burkholderia contaminans isolates recovered from different sources.</title>
        <authorList>
            <person name="Lopez De Volder A."/>
            <person name="Fan Y."/>
            <person name="Nunvar J."/>
            <person name="Herrera T."/>
            <person name="Timp W."/>
            <person name="Degrossi J."/>
        </authorList>
    </citation>
    <scope>NUCLEOTIDE SEQUENCE [LARGE SCALE GENOMIC DNA]</scope>
    <source>
        <strain evidence="3 6">LMG 23361</strain>
    </source>
</reference>
<gene>
    <name evidence="2" type="ORF">J4M89_35290</name>
    <name evidence="1" type="ORF">JIN94_35450</name>
    <name evidence="3" type="ORF">LXE91_32545</name>
</gene>
<accession>A0AAP1VB51</accession>
<dbReference type="EMBL" id="JAGEMX010000020">
    <property type="protein sequence ID" value="MBO1834659.1"/>
    <property type="molecule type" value="Genomic_DNA"/>
</dbReference>
<dbReference type="EMBL" id="JAENIB010000027">
    <property type="protein sequence ID" value="MBK1935195.1"/>
    <property type="molecule type" value="Genomic_DNA"/>
</dbReference>
<evidence type="ECO:0000313" key="3">
    <source>
        <dbReference type="EMBL" id="WFN22703.1"/>
    </source>
</evidence>
<evidence type="ECO:0000313" key="6">
    <source>
        <dbReference type="Proteomes" id="UP001220209"/>
    </source>
</evidence>
<reference evidence="1" key="1">
    <citation type="submission" date="2021-01" db="EMBL/GenBank/DDBJ databases">
        <title>Outbreak of Burkholderia contaminns endophthalmitis traced to a clinical ventilation system.</title>
        <authorList>
            <person name="Lipuma J."/>
            <person name="Spilker T."/>
            <person name="Kratholm J."/>
        </authorList>
    </citation>
    <scope>NUCLEOTIDE SEQUENCE</scope>
    <source>
        <strain evidence="1">HI4954</strain>
    </source>
</reference>
<dbReference type="EMBL" id="CP090642">
    <property type="protein sequence ID" value="WFN22703.1"/>
    <property type="molecule type" value="Genomic_DNA"/>
</dbReference>
<dbReference type="Proteomes" id="UP000611459">
    <property type="component" value="Unassembled WGS sequence"/>
</dbReference>